<keyword evidence="1" id="KW-0812">Transmembrane</keyword>
<feature type="transmembrane region" description="Helical" evidence="1">
    <location>
        <begin position="131"/>
        <end position="149"/>
    </location>
</feature>
<proteinExistence type="predicted"/>
<evidence type="ECO:0000313" key="3">
    <source>
        <dbReference type="EMBL" id="SDW04429.1"/>
    </source>
</evidence>
<name>A0A1H2QDE4_9FIRM</name>
<dbReference type="Pfam" id="PF04892">
    <property type="entry name" value="VanZ"/>
    <property type="match status" value="1"/>
</dbReference>
<feature type="domain" description="VanZ-like" evidence="2">
    <location>
        <begin position="14"/>
        <end position="148"/>
    </location>
</feature>
<dbReference type="AlphaFoldDB" id="A0A1H2QDE4"/>
<dbReference type="InterPro" id="IPR006976">
    <property type="entry name" value="VanZ-like"/>
</dbReference>
<protein>
    <submittedName>
        <fullName evidence="3">VanZ like family protein</fullName>
    </submittedName>
</protein>
<dbReference type="PANTHER" id="PTHR36834">
    <property type="entry name" value="MEMBRANE PROTEIN-RELATED"/>
    <property type="match status" value="1"/>
</dbReference>
<dbReference type="PANTHER" id="PTHR36834:SF2">
    <property type="entry name" value="MEMBRANE PROTEIN"/>
    <property type="match status" value="1"/>
</dbReference>
<sequence>MDKKGMIKLITLLFIIYCLILLILIIFKYPRVLIKEILVSWNFGLVYRNIRTANLIPFRTITRDILTFDSYYIKVLMYNIIAFVPMGFLLPIISNKGKNIYFITIFATTFSLIIEVIQLITVLGAFDIDDILLNTIGAIIGFTLYLAFLKISNIVFK</sequence>
<dbReference type="OrthoDB" id="9805025at2"/>
<feature type="transmembrane region" description="Helical" evidence="1">
    <location>
        <begin position="71"/>
        <end position="93"/>
    </location>
</feature>
<keyword evidence="1" id="KW-1133">Transmembrane helix</keyword>
<keyword evidence="1" id="KW-0472">Membrane</keyword>
<dbReference type="RefSeq" id="WP_093749787.1">
    <property type="nucleotide sequence ID" value="NZ_FNNG01000001.1"/>
</dbReference>
<dbReference type="EMBL" id="FNNG01000001">
    <property type="protein sequence ID" value="SDW04429.1"/>
    <property type="molecule type" value="Genomic_DNA"/>
</dbReference>
<evidence type="ECO:0000313" key="4">
    <source>
        <dbReference type="Proteomes" id="UP000198828"/>
    </source>
</evidence>
<feature type="transmembrane region" description="Helical" evidence="1">
    <location>
        <begin position="100"/>
        <end position="125"/>
    </location>
</feature>
<organism evidence="3 4">
    <name type="scientific">Tepidimicrobium xylanilyticum</name>
    <dbReference type="NCBI Taxonomy" id="1123352"/>
    <lineage>
        <taxon>Bacteria</taxon>
        <taxon>Bacillati</taxon>
        <taxon>Bacillota</taxon>
        <taxon>Tissierellia</taxon>
        <taxon>Tissierellales</taxon>
        <taxon>Tepidimicrobiaceae</taxon>
        <taxon>Tepidimicrobium</taxon>
    </lineage>
</organism>
<gene>
    <name evidence="3" type="ORF">SAMN05660923_00105</name>
</gene>
<accession>A0A1H2QDE4</accession>
<evidence type="ECO:0000259" key="2">
    <source>
        <dbReference type="Pfam" id="PF04892"/>
    </source>
</evidence>
<evidence type="ECO:0000256" key="1">
    <source>
        <dbReference type="SAM" id="Phobius"/>
    </source>
</evidence>
<dbReference type="Proteomes" id="UP000198828">
    <property type="component" value="Unassembled WGS sequence"/>
</dbReference>
<dbReference type="InterPro" id="IPR053150">
    <property type="entry name" value="Teicoplanin_resist-assoc"/>
</dbReference>
<reference evidence="3 4" key="1">
    <citation type="submission" date="2016-10" db="EMBL/GenBank/DDBJ databases">
        <authorList>
            <person name="de Groot N.N."/>
        </authorList>
    </citation>
    <scope>NUCLEOTIDE SEQUENCE [LARGE SCALE GENOMIC DNA]</scope>
    <source>
        <strain evidence="3 4">DSM 23310</strain>
    </source>
</reference>
<keyword evidence="4" id="KW-1185">Reference proteome</keyword>
<feature type="transmembrane region" description="Helical" evidence="1">
    <location>
        <begin position="7"/>
        <end position="27"/>
    </location>
</feature>